<sequence>MAHRSQCSSAGDNPLDPNYLPPHYREEYRMAIDALVDTDLEGYYGFLKMVDVVDFLSRTEIEYIKCNVQAPYQTAQLEKRCMTEDVDGSSDTYWPVHSDHDAPGLDLGWPQQYRFVGPTEVTTLVNPPDPEMPSIKEQVRRMIKSAQQVIAVVMDMFTDVDIFADILGAATRGVAVYVLLDELNAQHFVAMVNNCRVNLDEIKFMRVRTVSGSTYSCRTGKNFKGQMMSRFILVDCRAVLSGNYSFMWSFEKIHRCLAHLFLGQLVTTFDEEFRILFAHSEPLVVENVLANMPHYDREPEGYYNTEKTHMFNRQYPAMGMEWAERSAEEHMNVGHKMLPFRSESIHSAGEANPSVQRHMNLHAGQQHRGGHQFIEHGRQMRGPTEMVGLKRHSYGNIPDYEYLPPQNHPAMKGNQYIEGAVLQGGHFARDPNFYQGAGLQSGYDMYGKFTGQGHHIDQFSGSSFPHEGDEAEPTGAYDHVQRYLQSHSAMEEEYGPRNVLPPVQSNIKRHSRGQSYTCQTSPTQPNLPEQKRFFNVNRKPQDMSQKQGLRDWRISSYLSAYDDAGELDLAELEGSSTCSDIPCFTQEAPCGPVRAEIRPDVPCFTQGAPRAPVRAEIRPGNREFNRVPSPRENPMFVQIQNDSVAPDISVNHPTVLSQINIKTTPTSTSESSCATEGDKVEETQNREPKETNRISEEFLKRKPSRPVQRSSRLRHSLIFSSNLELNTSGDMKDTAGEKEENETSKPLARVSHILDKKRTSSPFQPFQWSNFVKSATFDNSAIESAQPEDELNKLGENSDLDKVENSQKLQTKGPLQEKDQPQTAVPERRDECPSNLLQKSSSLIDMNDPDCRLRYFKELAAKRKLAAAKVPQSNPVKATQKFTLPEKPSTTDADKNAGPVFKTPETTLKTKNTTVPAPETKETCKDTKREESSKDIMHRATDAEKIRFKKRLAEESGSTFFQKDTDPTLKPVEEARTVSTAKNQTSPILNIFAQKPFCALSGESTDPCASSSSEPCSKNSLSIASATLVAQAESAAFNTPSTESGLIQFHSPKETDHSHAVLTGSCPPVKLPQTKCMSPLRTTQSEGSLFANDSQTLAQSSPNISSTCSDTVSLDSNSKPSLAIVDTCVPSKPDHINNVPFPSFSTAGISSSQHPTATKADSFQHLTETVEDFSRHSTTVGSEPSAAESACSQHPSAAETDSSQQTAASVVDSSQHHTTKESDPKLTATGTEPYKPTTPSATDSSQQPTGTVTDSSQPPIVIETDSSQKPIAMETNISQQSTASVVDAIQQTTASGAVAPQKHTAIECELSTEPFRQPPVLGAGSSHQPTTTVIHSSQLPTAIVTDSSQKPTAMETDTSQQSTASVVDAIQQPTATETDSSQQPTATVPDSSQQLTAKVTDSSQQPTATITDSSQQPTATITDSSQQLTAKVTDSSQQSTARVRDPTQKPNATITDSSQQPTAKITDSSQQPTATETASSQQRTATITDFSQQPTTTETDSFQQPTKTETDSSQQPTTTEIDISRQPTATVTDSSQQPTATETDSSKQATKTEIDSPHQPFTTETDTSQQPTTTETDSSQQPTATETDSSQQPTTTEIDASQQPFMTETDFSQQPTATETDSSQQPTASETDSSQKPTATVTDSSQQPTATETDSSQQPTATETDSSQKPTATVTDSSQQPTATETDSSQKPTATVTDSSQQPTATETDSSQQPTATETDSSQKPTATVTDSSQQPTATETDSSQKPTATETDSSQQPTATETDSSQQPTATETDSSQKPTATVTDSSQQPTATVTDSSQQPTTTVTDSSLQPATTETDSSQQPTTTVTDSSQQPTATETDSSQKPTATVTDSSQQPTATETDSSQQPTTTVTDSSLQPATTETDSSQKNTTIVSDSLHQLIAKDTDLSQQLTVTESESSQNSTKLMVDTSKHPIEPVNESLQHINATESDCVNEKKKKDDNLSEPFSKPVPDANITQADNSVSQITVITDLSSTVEQSQSDTVPPCDSQTQAGTKPRITSVVKDTDNDDLTSLNSVEVSSTQPLSSPQICLSTNEINSTQGITQLQSCISSNPMESSCINDPKPEKTDECQKNETITEHSQRHESLAIAEGPEITQTEVSTAPDPKQTTPEVENFAKGSEKSDMTIHSNSENSVIQSSVAKNPKSIMSAHQSSTANVISCSNLRDDTKVLLEQISAKNQRRSSQSKETLAAPNEAKEGEVSSADKLFSNYSGRPWSSKATPEERDMLLQKMEKMRKERKVYSRFEAS</sequence>
<comment type="subcellular location">
    <subcellularLocation>
        <location evidence="1">Cytoplasm</location>
        <location evidence="1">Cytoskeleton</location>
    </subcellularLocation>
</comment>
<dbReference type="FunFam" id="3.30.870.10:FF:000004">
    <property type="entry name" value="protein FAM83H isoform X2"/>
    <property type="match status" value="1"/>
</dbReference>
<feature type="compositionally biased region" description="Basic and acidic residues" evidence="5">
    <location>
        <begin position="919"/>
        <end position="942"/>
    </location>
</feature>
<dbReference type="InterPro" id="IPR050944">
    <property type="entry name" value="FAM83"/>
</dbReference>
<evidence type="ECO:0000256" key="5">
    <source>
        <dbReference type="SAM" id="MobiDB-lite"/>
    </source>
</evidence>
<accession>A0AAW1ZV28</accession>
<feature type="compositionally biased region" description="Polar residues" evidence="5">
    <location>
        <begin position="1997"/>
        <end position="2014"/>
    </location>
</feature>
<feature type="region of interest" description="Disordered" evidence="5">
    <location>
        <begin position="1346"/>
        <end position="1365"/>
    </location>
</feature>
<feature type="compositionally biased region" description="Polar residues" evidence="5">
    <location>
        <begin position="1325"/>
        <end position="1340"/>
    </location>
</feature>
<evidence type="ECO:0000256" key="2">
    <source>
        <dbReference type="ARBA" id="ARBA00006937"/>
    </source>
</evidence>
<dbReference type="Pfam" id="PF07894">
    <property type="entry name" value="SACK1"/>
    <property type="match status" value="1"/>
</dbReference>
<feature type="region of interest" description="Disordered" evidence="5">
    <location>
        <begin position="865"/>
        <end position="942"/>
    </location>
</feature>
<keyword evidence="8" id="KW-1185">Reference proteome</keyword>
<feature type="compositionally biased region" description="Polar residues" evidence="5">
    <location>
        <begin position="871"/>
        <end position="882"/>
    </location>
</feature>
<dbReference type="PANTHER" id="PTHR16181">
    <property type="entry name" value="PROTEIN FAM83A-RELATED"/>
    <property type="match status" value="1"/>
</dbReference>
<evidence type="ECO:0000259" key="6">
    <source>
        <dbReference type="Pfam" id="PF07894"/>
    </source>
</evidence>
<protein>
    <recommendedName>
        <fullName evidence="6">Scaffolding anchor of CK1 domain-containing protein</fullName>
    </recommendedName>
</protein>
<comment type="similarity">
    <text evidence="2">Belongs to the FAM83 family.</text>
</comment>
<feature type="compositionally biased region" description="Basic and acidic residues" evidence="5">
    <location>
        <begin position="815"/>
        <end position="832"/>
    </location>
</feature>
<feature type="region of interest" description="Disordered" evidence="5">
    <location>
        <begin position="2198"/>
        <end position="2244"/>
    </location>
</feature>
<feature type="compositionally biased region" description="Basic and acidic residues" evidence="5">
    <location>
        <begin position="1953"/>
        <end position="1962"/>
    </location>
</feature>
<dbReference type="Gene3D" id="3.30.870.10">
    <property type="entry name" value="Endonuclease Chain A"/>
    <property type="match status" value="1"/>
</dbReference>
<feature type="compositionally biased region" description="Polar residues" evidence="5">
    <location>
        <begin position="1237"/>
        <end position="1261"/>
    </location>
</feature>
<feature type="compositionally biased region" description="Polar residues" evidence="5">
    <location>
        <begin position="1448"/>
        <end position="1549"/>
    </location>
</feature>
<name>A0AAW1ZV28_CULAL</name>
<keyword evidence="4" id="KW-0206">Cytoskeleton</keyword>
<feature type="compositionally biased region" description="Basic and acidic residues" evidence="5">
    <location>
        <begin position="730"/>
        <end position="743"/>
    </location>
</feature>
<dbReference type="GO" id="GO:0045095">
    <property type="term" value="C:keratin filament"/>
    <property type="evidence" value="ECO:0007669"/>
    <property type="project" value="TreeGrafter"/>
</dbReference>
<feature type="region of interest" description="Disordered" evidence="5">
    <location>
        <begin position="784"/>
        <end position="843"/>
    </location>
</feature>
<dbReference type="GO" id="GO:1990254">
    <property type="term" value="F:keratin filament binding"/>
    <property type="evidence" value="ECO:0007669"/>
    <property type="project" value="TreeGrafter"/>
</dbReference>
<feature type="region of interest" description="Disordered" evidence="5">
    <location>
        <begin position="726"/>
        <end position="749"/>
    </location>
</feature>
<dbReference type="PANTHER" id="PTHR16181:SF16">
    <property type="entry name" value="FAMILY WITH SEQUENCE SIMILARITY 83 MEMBER HA"/>
    <property type="match status" value="1"/>
</dbReference>
<dbReference type="GO" id="GO:0044380">
    <property type="term" value="P:protein localization to cytoskeleton"/>
    <property type="evidence" value="ECO:0007669"/>
    <property type="project" value="TreeGrafter"/>
</dbReference>
<organism evidence="7 8">
    <name type="scientific">Culter alburnus</name>
    <name type="common">Topmouth culter</name>
    <dbReference type="NCBI Taxonomy" id="194366"/>
    <lineage>
        <taxon>Eukaryota</taxon>
        <taxon>Metazoa</taxon>
        <taxon>Chordata</taxon>
        <taxon>Craniata</taxon>
        <taxon>Vertebrata</taxon>
        <taxon>Euteleostomi</taxon>
        <taxon>Actinopterygii</taxon>
        <taxon>Neopterygii</taxon>
        <taxon>Teleostei</taxon>
        <taxon>Ostariophysi</taxon>
        <taxon>Cypriniformes</taxon>
        <taxon>Xenocyprididae</taxon>
        <taxon>Xenocypridinae</taxon>
        <taxon>Culter</taxon>
    </lineage>
</organism>
<proteinExistence type="inferred from homology"/>
<evidence type="ECO:0000256" key="1">
    <source>
        <dbReference type="ARBA" id="ARBA00004245"/>
    </source>
</evidence>
<evidence type="ECO:0000256" key="4">
    <source>
        <dbReference type="ARBA" id="ARBA00023212"/>
    </source>
</evidence>
<feature type="compositionally biased region" description="Polar residues" evidence="5">
    <location>
        <begin position="2198"/>
        <end position="2208"/>
    </location>
</feature>
<feature type="compositionally biased region" description="Low complexity" evidence="5">
    <location>
        <begin position="902"/>
        <end position="914"/>
    </location>
</feature>
<feature type="region of interest" description="Disordered" evidence="5">
    <location>
        <begin position="1997"/>
        <end position="2016"/>
    </location>
</feature>
<dbReference type="SUPFAM" id="SSF56024">
    <property type="entry name" value="Phospholipase D/nuclease"/>
    <property type="match status" value="1"/>
</dbReference>
<feature type="compositionally biased region" description="Basic and acidic residues" evidence="5">
    <location>
        <begin position="676"/>
        <end position="700"/>
    </location>
</feature>
<feature type="region of interest" description="Disordered" evidence="5">
    <location>
        <begin position="662"/>
        <end position="713"/>
    </location>
</feature>
<dbReference type="Proteomes" id="UP001479290">
    <property type="component" value="Unassembled WGS sequence"/>
</dbReference>
<dbReference type="InterPro" id="IPR012461">
    <property type="entry name" value="SACK1"/>
</dbReference>
<feature type="compositionally biased region" description="Low complexity" evidence="5">
    <location>
        <begin position="1562"/>
        <end position="1583"/>
    </location>
</feature>
<evidence type="ECO:0000256" key="3">
    <source>
        <dbReference type="ARBA" id="ARBA00022490"/>
    </source>
</evidence>
<feature type="compositionally biased region" description="Polar residues" evidence="5">
    <location>
        <begin position="1584"/>
        <end position="1891"/>
    </location>
</feature>
<feature type="region of interest" description="Disordered" evidence="5">
    <location>
        <begin position="1374"/>
        <end position="1891"/>
    </location>
</feature>
<dbReference type="GO" id="GO:0045104">
    <property type="term" value="P:intermediate filament cytoskeleton organization"/>
    <property type="evidence" value="ECO:0007669"/>
    <property type="project" value="TreeGrafter"/>
</dbReference>
<feature type="compositionally biased region" description="Polar residues" evidence="5">
    <location>
        <begin position="662"/>
        <end position="674"/>
    </location>
</feature>
<evidence type="ECO:0000313" key="7">
    <source>
        <dbReference type="EMBL" id="KAK9964678.1"/>
    </source>
</evidence>
<dbReference type="EMBL" id="JAWDJR010000013">
    <property type="protein sequence ID" value="KAK9964678.1"/>
    <property type="molecule type" value="Genomic_DNA"/>
</dbReference>
<evidence type="ECO:0000313" key="8">
    <source>
        <dbReference type="Proteomes" id="UP001479290"/>
    </source>
</evidence>
<feature type="compositionally biased region" description="Basic and acidic residues" evidence="5">
    <location>
        <begin position="1214"/>
        <end position="1224"/>
    </location>
</feature>
<feature type="region of interest" description="Disordered" evidence="5">
    <location>
        <begin position="1316"/>
        <end position="1340"/>
    </location>
</feature>
<comment type="caution">
    <text evidence="7">The sequence shown here is derived from an EMBL/GenBank/DDBJ whole genome shotgun (WGS) entry which is preliminary data.</text>
</comment>
<feature type="region of interest" description="Disordered" evidence="5">
    <location>
        <begin position="1173"/>
        <end position="1261"/>
    </location>
</feature>
<feature type="region of interest" description="Disordered" evidence="5">
    <location>
        <begin position="1942"/>
        <end position="1979"/>
    </location>
</feature>
<keyword evidence="3" id="KW-0963">Cytoplasm</keyword>
<feature type="domain" description="Scaffolding anchor of CK1" evidence="6">
    <location>
        <begin position="13"/>
        <end position="282"/>
    </location>
</feature>
<dbReference type="GO" id="GO:0030335">
    <property type="term" value="P:positive regulation of cell migration"/>
    <property type="evidence" value="ECO:0007669"/>
    <property type="project" value="TreeGrafter"/>
</dbReference>
<feature type="compositionally biased region" description="Polar residues" evidence="5">
    <location>
        <begin position="1190"/>
        <end position="1213"/>
    </location>
</feature>
<reference evidence="7 8" key="1">
    <citation type="submission" date="2024-05" db="EMBL/GenBank/DDBJ databases">
        <title>A high-quality chromosomal-level genome assembly of Topmouth culter (Culter alburnus).</title>
        <authorList>
            <person name="Zhao H."/>
        </authorList>
    </citation>
    <scope>NUCLEOTIDE SEQUENCE [LARGE SCALE GENOMIC DNA]</scope>
    <source>
        <strain evidence="7">CATC2023</strain>
        <tissue evidence="7">Muscle</tissue>
    </source>
</reference>
<feature type="compositionally biased region" description="Polar residues" evidence="5">
    <location>
        <begin position="1942"/>
        <end position="1951"/>
    </location>
</feature>
<feature type="compositionally biased region" description="Polar residues" evidence="5">
    <location>
        <begin position="1374"/>
        <end position="1441"/>
    </location>
</feature>
<dbReference type="GO" id="GO:0007165">
    <property type="term" value="P:signal transduction"/>
    <property type="evidence" value="ECO:0007669"/>
    <property type="project" value="TreeGrafter"/>
</dbReference>
<gene>
    <name evidence="7" type="ORF">ABG768_005828</name>
</gene>
<dbReference type="GO" id="GO:0019901">
    <property type="term" value="F:protein kinase binding"/>
    <property type="evidence" value="ECO:0007669"/>
    <property type="project" value="TreeGrafter"/>
</dbReference>